<feature type="chain" id="PRO_5045370605" description="DUF4349 domain-containing protein" evidence="2">
    <location>
        <begin position="23"/>
        <end position="305"/>
    </location>
</feature>
<feature type="domain" description="DUF4349" evidence="3">
    <location>
        <begin position="73"/>
        <end position="289"/>
    </location>
</feature>
<proteinExistence type="predicted"/>
<name>A0ABU0IRL0_9CAUL</name>
<accession>A0ABU0IRL0</accession>
<keyword evidence="2" id="KW-0732">Signal</keyword>
<evidence type="ECO:0000259" key="3">
    <source>
        <dbReference type="Pfam" id="PF14257"/>
    </source>
</evidence>
<dbReference type="RefSeq" id="WP_307349466.1">
    <property type="nucleotide sequence ID" value="NZ_JAUSVS010000004.1"/>
</dbReference>
<keyword evidence="1" id="KW-1133">Transmembrane helix</keyword>
<keyword evidence="1" id="KW-0812">Transmembrane</keyword>
<evidence type="ECO:0000313" key="5">
    <source>
        <dbReference type="Proteomes" id="UP001228905"/>
    </source>
</evidence>
<dbReference type="EMBL" id="JAUSVS010000004">
    <property type="protein sequence ID" value="MDQ0464649.1"/>
    <property type="molecule type" value="Genomic_DNA"/>
</dbReference>
<dbReference type="Pfam" id="PF14257">
    <property type="entry name" value="DUF4349"/>
    <property type="match status" value="1"/>
</dbReference>
<evidence type="ECO:0000313" key="4">
    <source>
        <dbReference type="EMBL" id="MDQ0464649.1"/>
    </source>
</evidence>
<reference evidence="4 5" key="1">
    <citation type="submission" date="2023-07" db="EMBL/GenBank/DDBJ databases">
        <title>Genomic Encyclopedia of Type Strains, Phase IV (KMG-IV): sequencing the most valuable type-strain genomes for metagenomic binning, comparative biology and taxonomic classification.</title>
        <authorList>
            <person name="Goeker M."/>
        </authorList>
    </citation>
    <scope>NUCLEOTIDE SEQUENCE [LARGE SCALE GENOMIC DNA]</scope>
    <source>
        <strain evidence="4 5">DSM 18695</strain>
    </source>
</reference>
<evidence type="ECO:0000256" key="1">
    <source>
        <dbReference type="SAM" id="Phobius"/>
    </source>
</evidence>
<evidence type="ECO:0000256" key="2">
    <source>
        <dbReference type="SAM" id="SignalP"/>
    </source>
</evidence>
<sequence length="305" mass="32253">MRKAFILMAVLVLTACSRPAERSAVFSDEKLDAAAPAADAAAAPVMMLKPPPANARGGAEPAPAPVPISTPQLAYSYSYGISASPKGVRGLLAAHQAACAAAGLNRCQVVSSTVNEMGEDRVRATLSFRATPDWLKTFRAGIEGQARDAGGKVNRADVTSEDLSRQLVDTEAALRAKTTLRDRLQNLLATRPGKLSDLVELEQALSNVQGEIDTTTSELAMMRARVAMSDVTIGYESGGVLAPQGVMSPLTDAIGDFVGILAGTIGLMIRFIAVAAPWVLLVGGLIWLFRKRLPKFRRKPATPES</sequence>
<feature type="transmembrane region" description="Helical" evidence="1">
    <location>
        <begin position="267"/>
        <end position="289"/>
    </location>
</feature>
<gene>
    <name evidence="4" type="ORF">QO010_002433</name>
</gene>
<keyword evidence="1" id="KW-0472">Membrane</keyword>
<dbReference type="InterPro" id="IPR025645">
    <property type="entry name" value="DUF4349"/>
</dbReference>
<protein>
    <recommendedName>
        <fullName evidence="3">DUF4349 domain-containing protein</fullName>
    </recommendedName>
</protein>
<keyword evidence="5" id="KW-1185">Reference proteome</keyword>
<organism evidence="4 5">
    <name type="scientific">Caulobacter ginsengisoli</name>
    <dbReference type="NCBI Taxonomy" id="400775"/>
    <lineage>
        <taxon>Bacteria</taxon>
        <taxon>Pseudomonadati</taxon>
        <taxon>Pseudomonadota</taxon>
        <taxon>Alphaproteobacteria</taxon>
        <taxon>Caulobacterales</taxon>
        <taxon>Caulobacteraceae</taxon>
        <taxon>Caulobacter</taxon>
    </lineage>
</organism>
<dbReference type="Proteomes" id="UP001228905">
    <property type="component" value="Unassembled WGS sequence"/>
</dbReference>
<dbReference type="PROSITE" id="PS51257">
    <property type="entry name" value="PROKAR_LIPOPROTEIN"/>
    <property type="match status" value="1"/>
</dbReference>
<feature type="signal peptide" evidence="2">
    <location>
        <begin position="1"/>
        <end position="22"/>
    </location>
</feature>
<comment type="caution">
    <text evidence="4">The sequence shown here is derived from an EMBL/GenBank/DDBJ whole genome shotgun (WGS) entry which is preliminary data.</text>
</comment>